<keyword evidence="2" id="KW-1185">Reference proteome</keyword>
<evidence type="ECO:0000313" key="2">
    <source>
        <dbReference type="Proteomes" id="UP000000657"/>
    </source>
</evidence>
<proteinExistence type="predicted"/>
<protein>
    <recommendedName>
        <fullName evidence="3">Phage major capsid protein</fullName>
    </recommendedName>
</protein>
<organism evidence="1 2">
    <name type="scientific">Frankia alni (strain DSM 45986 / CECT 9034 / ACN14a)</name>
    <dbReference type="NCBI Taxonomy" id="326424"/>
    <lineage>
        <taxon>Bacteria</taxon>
        <taxon>Bacillati</taxon>
        <taxon>Actinomycetota</taxon>
        <taxon>Actinomycetes</taxon>
        <taxon>Frankiales</taxon>
        <taxon>Frankiaceae</taxon>
        <taxon>Frankia</taxon>
    </lineage>
</organism>
<dbReference type="Proteomes" id="UP000000657">
    <property type="component" value="Chromosome"/>
</dbReference>
<gene>
    <name evidence="1" type="ordered locus">FRAAL2682</name>
</gene>
<dbReference type="HOGENOM" id="CLU_936119_0_0_11"/>
<reference evidence="1 2" key="1">
    <citation type="journal article" date="2007" name="Genome Res.">
        <title>Genome characteristics of facultatively symbiotic Frankia sp. strains reflect host range and host plant biogeography.</title>
        <authorList>
            <person name="Normand P."/>
            <person name="Lapierre P."/>
            <person name="Tisa L.S."/>
            <person name="Gogarten J.P."/>
            <person name="Alloisio N."/>
            <person name="Bagnarol E."/>
            <person name="Bassi C.A."/>
            <person name="Berry A.M."/>
            <person name="Bickhart D.M."/>
            <person name="Choisne N."/>
            <person name="Couloux A."/>
            <person name="Cournoyer B."/>
            <person name="Cruveiller S."/>
            <person name="Daubin V."/>
            <person name="Demange N."/>
            <person name="Francino M.P."/>
            <person name="Goltsman E."/>
            <person name="Huang Y."/>
            <person name="Kopp O.R."/>
            <person name="Labarre L."/>
            <person name="Lapidus A."/>
            <person name="Lavire C."/>
            <person name="Marechal J."/>
            <person name="Martinez M."/>
            <person name="Mastronunzio J.E."/>
            <person name="Mullin B.C."/>
            <person name="Niemann J."/>
            <person name="Pujic P."/>
            <person name="Rawnsley T."/>
            <person name="Rouy Z."/>
            <person name="Schenowitz C."/>
            <person name="Sellstedt A."/>
            <person name="Tavares F."/>
            <person name="Tomkins J.P."/>
            <person name="Vallenet D."/>
            <person name="Valverde C."/>
            <person name="Wall L.G."/>
            <person name="Wang Y."/>
            <person name="Medigue C."/>
            <person name="Benson D.R."/>
        </authorList>
    </citation>
    <scope>NUCLEOTIDE SEQUENCE [LARGE SCALE GENOMIC DNA]</scope>
    <source>
        <strain evidence="2">DSM 45986 / CECT 9034 / ACN14a</strain>
    </source>
</reference>
<accession>Q0RMC3</accession>
<dbReference type="STRING" id="326424.FRAAL2682"/>
<evidence type="ECO:0000313" key="1">
    <source>
        <dbReference type="EMBL" id="CAJ61328.1"/>
    </source>
</evidence>
<dbReference type="AlphaFoldDB" id="Q0RMC3"/>
<evidence type="ECO:0008006" key="3">
    <source>
        <dbReference type="Google" id="ProtNLM"/>
    </source>
</evidence>
<sequence>MLRAAVTADPEDDKVAASWPRGFAFLPYGATQPESIDVCDRTTANSLYPGGGGAEVVLPARVDYVPFVVSHQEPRSTFGLDAAQWQDRALRSLVAGTSSAVEYELWTGTIAQAKGYPQRWLAMPVIADGGPVVDLTPAGGPVAPLRALGLLEQALANAGAAAPSGAQDAVNVSTGQPIGPGRRGMIHCLPEMLPLWQANGLIRREGKYLLTLMDSIVVPGSGYPGTGPGGSTPNVGAAWLYATSMIHIRLEDPYIVDGEWLADLDRSVNTVAVTAQRAAAAYWDYSVHFAVQTDLEV</sequence>
<dbReference type="KEGG" id="fal:FRAAL2682"/>
<name>Q0RMC3_FRAAA</name>
<dbReference type="EMBL" id="CT573213">
    <property type="protein sequence ID" value="CAJ61328.1"/>
    <property type="molecule type" value="Genomic_DNA"/>
</dbReference>